<evidence type="ECO:0000256" key="3">
    <source>
        <dbReference type="ARBA" id="ARBA00023180"/>
    </source>
</evidence>
<dbReference type="STRING" id="1193182.BN11_20008"/>
<name>W6JW34_9MICO</name>
<keyword evidence="2" id="KW-0597">Phosphoprotein</keyword>
<dbReference type="PANTHER" id="PTHR10426:SF88">
    <property type="entry name" value="ADIPOCYTE PLASMA MEMBRANE-ASSOCIATED PROTEIN HEMOMUCIN-RELATED"/>
    <property type="match status" value="1"/>
</dbReference>
<organism evidence="5 6">
    <name type="scientific">Nostocoides australiense Ben110</name>
    <dbReference type="NCBI Taxonomy" id="1193182"/>
    <lineage>
        <taxon>Bacteria</taxon>
        <taxon>Bacillati</taxon>
        <taxon>Actinomycetota</taxon>
        <taxon>Actinomycetes</taxon>
        <taxon>Micrococcales</taxon>
        <taxon>Intrasporangiaceae</taxon>
        <taxon>Nostocoides</taxon>
    </lineage>
</organism>
<dbReference type="Proteomes" id="UP000035763">
    <property type="component" value="Unassembled WGS sequence"/>
</dbReference>
<evidence type="ECO:0000313" key="6">
    <source>
        <dbReference type="Proteomes" id="UP000035763"/>
    </source>
</evidence>
<dbReference type="EMBL" id="CAJA01000112">
    <property type="protein sequence ID" value="CCH72805.1"/>
    <property type="molecule type" value="Genomic_DNA"/>
</dbReference>
<dbReference type="AlphaFoldDB" id="W6JW34"/>
<evidence type="ECO:0000256" key="2">
    <source>
        <dbReference type="ARBA" id="ARBA00022553"/>
    </source>
</evidence>
<comment type="similarity">
    <text evidence="1">Belongs to the strictosidine synthase family.</text>
</comment>
<dbReference type="InterPro" id="IPR018119">
    <property type="entry name" value="Strictosidine_synth_cons-reg"/>
</dbReference>
<dbReference type="SUPFAM" id="SSF63829">
    <property type="entry name" value="Calcium-dependent phosphotriesterase"/>
    <property type="match status" value="1"/>
</dbReference>
<feature type="domain" description="Strictosidine synthase conserved region" evidence="4">
    <location>
        <begin position="117"/>
        <end position="199"/>
    </location>
</feature>
<evidence type="ECO:0000259" key="4">
    <source>
        <dbReference type="Pfam" id="PF03088"/>
    </source>
</evidence>
<dbReference type="Pfam" id="PF03088">
    <property type="entry name" value="Str_synth"/>
    <property type="match status" value="1"/>
</dbReference>
<dbReference type="Gene3D" id="2.120.10.30">
    <property type="entry name" value="TolB, C-terminal domain"/>
    <property type="match status" value="1"/>
</dbReference>
<proteinExistence type="inferred from homology"/>
<keyword evidence="6" id="KW-1185">Reference proteome</keyword>
<sequence>MSDVVKGPMLGGMTRRELHVVPVPGPGAEDVLIGHDGTAYTGCGDGAIYAVRADGGEPWRVGATGGRPLGLEWLPEGRILICDAHRGLLDMALDSGEVRVLADRVDGIPMRFCNNAAVSDDGTIWFTDSSTKWGIEEWKSDLIDDTCTGRLLKLLPGGQPEVVLDGLSFANGVALASDQSCVVVAETGHRRLRRYYRTGPLAGNADVFAADLPAHPDNIAGGSDGLIWVTYASPADATLARLQKSPKAIRTVVRRLPERLKPTPQRTVRVAAYDDLGQVVHDVETDATHWHMATGVREHDGRVWLGSLVEPALAWFDLA</sequence>
<protein>
    <submittedName>
        <fullName evidence="5">Strictosidine synthase</fullName>
    </submittedName>
</protein>
<gene>
    <name evidence="5" type="ORF">BN11_20008</name>
</gene>
<accession>W6JW34</accession>
<comment type="caution">
    <text evidence="5">The sequence shown here is derived from an EMBL/GenBank/DDBJ whole genome shotgun (WGS) entry which is preliminary data.</text>
</comment>
<reference evidence="5 6" key="1">
    <citation type="journal article" date="2013" name="ISME J.">
        <title>A metabolic model for members of the genus Tetrasphaera involved in enhanced biological phosphorus removal.</title>
        <authorList>
            <person name="Kristiansen R."/>
            <person name="Nguyen H.T.T."/>
            <person name="Saunders A.M."/>
            <person name="Nielsen J.L."/>
            <person name="Wimmer R."/>
            <person name="Le V.Q."/>
            <person name="McIlroy S.J."/>
            <person name="Petrovski S."/>
            <person name="Seviour R.J."/>
            <person name="Calteau A."/>
            <person name="Nielsen K.L."/>
            <person name="Nielsen P.H."/>
        </authorList>
    </citation>
    <scope>NUCLEOTIDE SEQUENCE [LARGE SCALE GENOMIC DNA]</scope>
    <source>
        <strain evidence="5 6">Ben110</strain>
    </source>
</reference>
<evidence type="ECO:0000256" key="1">
    <source>
        <dbReference type="ARBA" id="ARBA00009191"/>
    </source>
</evidence>
<keyword evidence="3" id="KW-0325">Glycoprotein</keyword>
<dbReference type="InterPro" id="IPR011042">
    <property type="entry name" value="6-blade_b-propeller_TolB-like"/>
</dbReference>
<dbReference type="GO" id="GO:0016787">
    <property type="term" value="F:hydrolase activity"/>
    <property type="evidence" value="ECO:0007669"/>
    <property type="project" value="TreeGrafter"/>
</dbReference>
<dbReference type="PANTHER" id="PTHR10426">
    <property type="entry name" value="STRICTOSIDINE SYNTHASE-RELATED"/>
    <property type="match status" value="1"/>
</dbReference>
<evidence type="ECO:0000313" key="5">
    <source>
        <dbReference type="EMBL" id="CCH72805.1"/>
    </source>
</evidence>